<reference evidence="1 2" key="1">
    <citation type="journal article" date="2014" name="Genome Announc.">
        <title>Genome Sequence and Methylome of Soil Bacterium Gemmatirosa kalamazoonensis KBS708T, a Member of the Rarely Cultivated Gemmatimonadetes Phylum.</title>
        <authorList>
            <person name="Debruyn J.M."/>
            <person name="Radosevich M."/>
            <person name="Wommack K.E."/>
            <person name="Polson S.W."/>
            <person name="Hauser L.J."/>
            <person name="Fawaz M.N."/>
            <person name="Korlach J."/>
            <person name="Tsai Y.C."/>
        </authorList>
    </citation>
    <scope>NUCLEOTIDE SEQUENCE [LARGE SCALE GENOMIC DNA]</scope>
    <source>
        <strain evidence="1 2">KBS708</strain>
        <plasmid evidence="2">Plasmid 2</plasmid>
    </source>
</reference>
<dbReference type="EMBL" id="CP007130">
    <property type="protein sequence ID" value="AHG93617.1"/>
    <property type="molecule type" value="Genomic_DNA"/>
</dbReference>
<dbReference type="KEGG" id="gba:J421_6082"/>
<organism evidence="1 2">
    <name type="scientific">Gemmatirosa kalamazoonensis</name>
    <dbReference type="NCBI Taxonomy" id="861299"/>
    <lineage>
        <taxon>Bacteria</taxon>
        <taxon>Pseudomonadati</taxon>
        <taxon>Gemmatimonadota</taxon>
        <taxon>Gemmatimonadia</taxon>
        <taxon>Gemmatimonadales</taxon>
        <taxon>Gemmatimonadaceae</taxon>
        <taxon>Gemmatirosa</taxon>
    </lineage>
</organism>
<evidence type="ECO:0008006" key="3">
    <source>
        <dbReference type="Google" id="ProtNLM"/>
    </source>
</evidence>
<keyword evidence="1" id="KW-0614">Plasmid</keyword>
<dbReference type="SUPFAM" id="SSF55729">
    <property type="entry name" value="Acyl-CoA N-acyltransferases (Nat)"/>
    <property type="match status" value="1"/>
</dbReference>
<keyword evidence="2" id="KW-1185">Reference proteome</keyword>
<proteinExistence type="predicted"/>
<sequence length="284" mass="30815">MIPQTTDLAPPSASPATGVDGVTIRRVASLAEYHECIAIQEETWGVGFRELVPAAILLVSQKLGGVCAAAFAEPTDDRPDGRMLGFVFGITGVENGALVHWSDLLAVRPEARGGHLGERLKRYQRELVLGVGARTMYWTFDPLVARNAHLNLARLGARASEYVPNMYGDDTGSPLHGRLATDRFVAKWDLLALDGDARVPDRPGILVNPTDDRGVPMLAPLPDAPVVHVAVPRDLEALPYDLRAVWRDVTREALLAYLGRGYEVATFARGDATTLPHYVLAAHD</sequence>
<dbReference type="InParanoid" id="W0RT16"/>
<gene>
    <name evidence="1" type="ORF">J421_6082</name>
</gene>
<evidence type="ECO:0000313" key="2">
    <source>
        <dbReference type="Proteomes" id="UP000019151"/>
    </source>
</evidence>
<dbReference type="Proteomes" id="UP000019151">
    <property type="component" value="Plasmid 2"/>
</dbReference>
<evidence type="ECO:0000313" key="1">
    <source>
        <dbReference type="EMBL" id="AHG93617.1"/>
    </source>
</evidence>
<dbReference type="PANTHER" id="PTHR41700:SF1">
    <property type="entry name" value="N-ACETYLTRANSFERASE DOMAIN-CONTAINING PROTEIN"/>
    <property type="match status" value="1"/>
</dbReference>
<dbReference type="AlphaFoldDB" id="W0RT16"/>
<dbReference type="PANTHER" id="PTHR41700">
    <property type="entry name" value="GCN5-RELATED N-ACETYLTRANSFERASE"/>
    <property type="match status" value="1"/>
</dbReference>
<dbReference type="RefSeq" id="WP_025414914.1">
    <property type="nucleotide sequence ID" value="NZ_CP007130.1"/>
</dbReference>
<dbReference type="PATRIC" id="fig|861299.3.peg.6137"/>
<geneLocation type="plasmid" evidence="1 2">
    <name>2</name>
</geneLocation>
<dbReference type="InterPro" id="IPR038764">
    <property type="entry name" value="GNAT_N_AcTrfase_prd"/>
</dbReference>
<accession>W0RT16</accession>
<name>W0RT16_9BACT</name>
<dbReference type="HOGENOM" id="CLU_061573_1_0_0"/>
<dbReference type="InterPro" id="IPR016181">
    <property type="entry name" value="Acyl_CoA_acyltransferase"/>
</dbReference>
<protein>
    <recommendedName>
        <fullName evidence="3">N-acetyltransferase domain-containing protein</fullName>
    </recommendedName>
</protein>
<dbReference type="OrthoDB" id="9797990at2"/>
<dbReference type="eggNOG" id="COG3375">
    <property type="taxonomic scope" value="Bacteria"/>
</dbReference>